<name>A0A1V6M1E2_9BACT</name>
<dbReference type="Gene3D" id="1.25.40.10">
    <property type="entry name" value="Tetratricopeptide repeat domain"/>
    <property type="match status" value="1"/>
</dbReference>
<evidence type="ECO:0000313" key="4">
    <source>
        <dbReference type="Proteomes" id="UP000242219"/>
    </source>
</evidence>
<proteinExistence type="predicted"/>
<accession>A0A1V6M1E2</accession>
<comment type="caution">
    <text evidence="3">The sequence shown here is derived from an EMBL/GenBank/DDBJ whole genome shotgun (WGS) entry which is preliminary data.</text>
</comment>
<dbReference type="Pfam" id="PF01841">
    <property type="entry name" value="Transglut_core"/>
    <property type="match status" value="1"/>
</dbReference>
<gene>
    <name evidence="3" type="ORF">BIY37_04615</name>
</gene>
<keyword evidence="1" id="KW-0472">Membrane</keyword>
<reference evidence="3 4" key="1">
    <citation type="journal article" date="2016" name="Genome Announc.">
        <title>Draft Genome Sequence of the Anaerobic Ammonium-Oxidizing Bacterium 'Candidatus Brocadia sp. 40'.</title>
        <authorList>
            <person name="Ali M."/>
            <person name="Haroon M.F."/>
            <person name="Narita Y."/>
            <person name="Zhang L."/>
            <person name="Rangel Shaw D."/>
            <person name="Okabe S."/>
            <person name="Saikaly P.E."/>
        </authorList>
    </citation>
    <scope>NUCLEOTIDE SEQUENCE [LARGE SCALE GENOMIC DNA]</scope>
    <source>
        <strain evidence="3 4">40</strain>
    </source>
</reference>
<dbReference type="Proteomes" id="UP000242219">
    <property type="component" value="Unassembled WGS sequence"/>
</dbReference>
<dbReference type="EMBL" id="MJUW02000054">
    <property type="protein sequence ID" value="OQD46187.1"/>
    <property type="molecule type" value="Genomic_DNA"/>
</dbReference>
<keyword evidence="1" id="KW-0812">Transmembrane</keyword>
<evidence type="ECO:0000313" key="3">
    <source>
        <dbReference type="EMBL" id="OQD46187.1"/>
    </source>
</evidence>
<keyword evidence="4" id="KW-1185">Reference proteome</keyword>
<dbReference type="SUPFAM" id="SSF48452">
    <property type="entry name" value="TPR-like"/>
    <property type="match status" value="1"/>
</dbReference>
<keyword evidence="1" id="KW-1133">Transmembrane helix</keyword>
<dbReference type="RefSeq" id="WP_070066652.1">
    <property type="nucleotide sequence ID" value="NZ_MJUW02000054.1"/>
</dbReference>
<protein>
    <recommendedName>
        <fullName evidence="2">Transglutaminase-like domain-containing protein</fullName>
    </recommendedName>
</protein>
<dbReference type="AlphaFoldDB" id="A0A1V6M1E2"/>
<sequence length="382" mass="44602">MFKETLIKQILHKCRHLKNVFSDALDKFHFPLCKSVREKSVISSIPVFARCFSSRSYKTMFEAVSNAIFREKLLRQGKLLAEIKDRVWWIVKYFLLIEGFFIIVCIFLVGCQSAQRREGSTKENRSLEVLLMNDIQDGTLDMPFEQACLIASGVDSNKKMNAYLAKIDILISRIKQETDANSISDPLKKADIIFGWLQSNTNEGTYNDCYDFRDTLNLKVGNCLSYAIRFTTVCRHFGVDMKSVFIPGHIYNMLVFDGQTRYYEHTHSDGIVKEMDLYNDQKRIMKDEELIAEIFLYKARNANNDMKYEESCKNCQCALMCSPDDNRPVILLIDNYIAQKNYDEAFRCLNNYLSRHPDDKKFFKNTYVLLQRLSKKEDNKIE</sequence>
<evidence type="ECO:0000259" key="2">
    <source>
        <dbReference type="Pfam" id="PF01841"/>
    </source>
</evidence>
<organism evidence="3 4">
    <name type="scientific">Candidatus Brocadia sapporoensis</name>
    <dbReference type="NCBI Taxonomy" id="392547"/>
    <lineage>
        <taxon>Bacteria</taxon>
        <taxon>Pseudomonadati</taxon>
        <taxon>Planctomycetota</taxon>
        <taxon>Candidatus Brocadiia</taxon>
        <taxon>Candidatus Brocadiales</taxon>
        <taxon>Candidatus Brocadiaceae</taxon>
        <taxon>Candidatus Brocadia</taxon>
    </lineage>
</organism>
<dbReference type="InterPro" id="IPR011990">
    <property type="entry name" value="TPR-like_helical_dom_sf"/>
</dbReference>
<evidence type="ECO:0000256" key="1">
    <source>
        <dbReference type="SAM" id="Phobius"/>
    </source>
</evidence>
<feature type="transmembrane region" description="Helical" evidence="1">
    <location>
        <begin position="87"/>
        <end position="110"/>
    </location>
</feature>
<feature type="domain" description="Transglutaminase-like" evidence="2">
    <location>
        <begin position="183"/>
        <end position="244"/>
    </location>
</feature>
<dbReference type="InterPro" id="IPR002931">
    <property type="entry name" value="Transglutaminase-like"/>
</dbReference>